<proteinExistence type="predicted"/>
<keyword evidence="4" id="KW-1185">Reference proteome</keyword>
<dbReference type="PANTHER" id="PTHR38474">
    <property type="entry name" value="SLR0299 PROTEIN"/>
    <property type="match status" value="1"/>
</dbReference>
<reference evidence="5" key="4">
    <citation type="submission" date="2016-11" db="EMBL/GenBank/DDBJ databases">
        <authorList>
            <person name="Jaros S."/>
            <person name="Januszkiewicz K."/>
            <person name="Wedrychowicz H."/>
        </authorList>
    </citation>
    <scope>NUCLEOTIDE SEQUENCE [LARGE SCALE GENOMIC DNA]</scope>
    <source>
        <strain evidence="5">DSM 1682</strain>
    </source>
</reference>
<evidence type="ECO:0000313" key="4">
    <source>
        <dbReference type="Proteomes" id="UP000068026"/>
    </source>
</evidence>
<dbReference type="EC" id="2.3.1.28" evidence="2"/>
<dbReference type="EMBL" id="CP014223">
    <property type="protein sequence ID" value="AMJ39909.1"/>
    <property type="molecule type" value="Genomic_DNA"/>
</dbReference>
<reference evidence="4" key="2">
    <citation type="submission" date="2016-01" db="EMBL/GenBank/DDBJ databases">
        <authorList>
            <person name="Poehlein A."/>
            <person name="Schlien K."/>
            <person name="Gottschalk G."/>
            <person name="Buckel W."/>
            <person name="Daniel R."/>
        </authorList>
    </citation>
    <scope>NUCLEOTIDE SEQUENCE [LARGE SCALE GENOMIC DNA]</scope>
    <source>
        <strain evidence="4">X2</strain>
    </source>
</reference>
<dbReference type="KEGG" id="cpro:CPRO_02860"/>
<dbReference type="SMART" id="SM01059">
    <property type="entry name" value="CAT"/>
    <property type="match status" value="1"/>
</dbReference>
<evidence type="ECO:0000313" key="5">
    <source>
        <dbReference type="Proteomes" id="UP000184204"/>
    </source>
</evidence>
<dbReference type="GO" id="GO:0008811">
    <property type="term" value="F:chloramphenicol O-acetyltransferase activity"/>
    <property type="evidence" value="ECO:0007669"/>
    <property type="project" value="UniProtKB-EC"/>
</dbReference>
<dbReference type="Pfam" id="PF00302">
    <property type="entry name" value="CAT"/>
    <property type="match status" value="1"/>
</dbReference>
<dbReference type="RefSeq" id="WP_066046989.1">
    <property type="nucleotide sequence ID" value="NZ_CP014223.1"/>
</dbReference>
<keyword evidence="2" id="KW-0808">Transferase</keyword>
<dbReference type="NCBIfam" id="NF000491">
    <property type="entry name" value="chloram_CatA"/>
    <property type="match status" value="1"/>
</dbReference>
<gene>
    <name evidence="2" type="ORF">CPRO_02860</name>
    <name evidence="3" type="ORF">SAMN02745151_00065</name>
</gene>
<accession>A0A0X8VBK0</accession>
<organism evidence="3 5">
    <name type="scientific">Anaerotignum propionicum DSM 1682</name>
    <dbReference type="NCBI Taxonomy" id="991789"/>
    <lineage>
        <taxon>Bacteria</taxon>
        <taxon>Bacillati</taxon>
        <taxon>Bacillota</taxon>
        <taxon>Clostridia</taxon>
        <taxon>Lachnospirales</taxon>
        <taxon>Anaerotignaceae</taxon>
        <taxon>Anaerotignum</taxon>
    </lineage>
</organism>
<dbReference type="AlphaFoldDB" id="A0A0X8VBK0"/>
<evidence type="ECO:0000313" key="2">
    <source>
        <dbReference type="EMBL" id="AMJ39909.1"/>
    </source>
</evidence>
<dbReference type="EMBL" id="FQUA01000001">
    <property type="protein sequence ID" value="SHE27417.1"/>
    <property type="molecule type" value="Genomic_DNA"/>
</dbReference>
<dbReference type="Proteomes" id="UP000068026">
    <property type="component" value="Chromosome"/>
</dbReference>
<sequence length="216" mass="25318">MKFIEIQMEQWTRKAHYEHYKNNIPCSYSITVDIDITNLLIRLKERGMKSYPAQVFMISSVVNQLPEFRMTMNSDQRLGYWEVIDPMYTVFDPITETFSAVWTKYDSCYNTFYSAYLQDTAQYTCGGLFPQEYIPPNTFNISSVPWLDFTAFNINVFSDGNYLLPIFTIGKYKKENGKIMMPLAIQCHHAVCDGYHVGKFVETLREMAINCDKWLL</sequence>
<dbReference type="InterPro" id="IPR001707">
    <property type="entry name" value="Cmp_AcTrfase"/>
</dbReference>
<reference evidence="2 4" key="1">
    <citation type="journal article" date="2016" name="Genome Announc.">
        <title>Complete Genome Sequence of the Amino Acid-Fermenting Clostridium propionicum X2 (DSM 1682).</title>
        <authorList>
            <person name="Poehlein A."/>
            <person name="Schlien K."/>
            <person name="Chowdhury N.P."/>
            <person name="Gottschalk G."/>
            <person name="Buckel W."/>
            <person name="Daniel R."/>
        </authorList>
    </citation>
    <scope>NUCLEOTIDE SEQUENCE [LARGE SCALE GENOMIC DNA]</scope>
    <source>
        <strain evidence="2 4">X2</strain>
    </source>
</reference>
<protein>
    <submittedName>
        <fullName evidence="3">Chloramphenicol O-acetyltransferase type A</fullName>
    </submittedName>
    <submittedName>
        <fullName evidence="2">Chloramphenicol acetyltransferase</fullName>
        <ecNumber evidence="2">2.3.1.28</ecNumber>
    </submittedName>
</protein>
<reference evidence="3" key="3">
    <citation type="submission" date="2016-11" db="EMBL/GenBank/DDBJ databases">
        <authorList>
            <person name="Varghese N."/>
            <person name="Submissions S."/>
        </authorList>
    </citation>
    <scope>NUCLEOTIDE SEQUENCE</scope>
    <source>
        <strain evidence="3">DSM 1682</strain>
    </source>
</reference>
<dbReference type="SUPFAM" id="SSF52777">
    <property type="entry name" value="CoA-dependent acyltransferases"/>
    <property type="match status" value="1"/>
</dbReference>
<evidence type="ECO:0000313" key="3">
    <source>
        <dbReference type="EMBL" id="SHE27417.1"/>
    </source>
</evidence>
<evidence type="ECO:0000256" key="1">
    <source>
        <dbReference type="PIRSR" id="PIRSR000440-1"/>
    </source>
</evidence>
<dbReference type="OrthoDB" id="9801766at2"/>
<dbReference type="Proteomes" id="UP000184204">
    <property type="component" value="Unassembled WGS sequence"/>
</dbReference>
<dbReference type="InterPro" id="IPR023213">
    <property type="entry name" value="CAT-like_dom_sf"/>
</dbReference>
<dbReference type="PIRSF" id="PIRSF000440">
    <property type="entry name" value="CAT"/>
    <property type="match status" value="1"/>
</dbReference>
<name>A0A0X8VBK0_ANAPI</name>
<keyword evidence="2" id="KW-0012">Acyltransferase</keyword>
<dbReference type="PANTHER" id="PTHR38474:SF2">
    <property type="entry name" value="CHLORAMPHENICOL ACETYLTRANSFERASE"/>
    <property type="match status" value="1"/>
</dbReference>
<dbReference type="Gene3D" id="3.30.559.10">
    <property type="entry name" value="Chloramphenicol acetyltransferase-like domain"/>
    <property type="match status" value="1"/>
</dbReference>
<feature type="active site" description="Proton acceptor" evidence="1">
    <location>
        <position position="189"/>
    </location>
</feature>